<evidence type="ECO:0000256" key="5">
    <source>
        <dbReference type="SAM" id="MobiDB-lite"/>
    </source>
</evidence>
<evidence type="ECO:0000313" key="9">
    <source>
        <dbReference type="Proteomes" id="UP000290288"/>
    </source>
</evidence>
<dbReference type="Pfam" id="PF08159">
    <property type="entry name" value="NUC153"/>
    <property type="match status" value="1"/>
</dbReference>
<comment type="similarity">
    <text evidence="2">Belongs to the ESF1 family.</text>
</comment>
<feature type="compositionally biased region" description="Basic and acidic residues" evidence="5">
    <location>
        <begin position="414"/>
        <end position="430"/>
    </location>
</feature>
<dbReference type="STRING" id="2316362.A0A4Q2DII5"/>
<feature type="compositionally biased region" description="Basic and acidic residues" evidence="5">
    <location>
        <begin position="60"/>
        <end position="71"/>
    </location>
</feature>
<reference evidence="8 9" key="1">
    <citation type="submission" date="2019-01" db="EMBL/GenBank/DDBJ databases">
        <title>Draft genome sequence of Psathyrella aberdarensis IHI B618.</title>
        <authorList>
            <person name="Buettner E."/>
            <person name="Kellner H."/>
        </authorList>
    </citation>
    <scope>NUCLEOTIDE SEQUENCE [LARGE SCALE GENOMIC DNA]</scope>
    <source>
        <strain evidence="8 9">IHI B618</strain>
    </source>
</reference>
<gene>
    <name evidence="8" type="ORF">EST38_g6921</name>
</gene>
<evidence type="ECO:0000256" key="1">
    <source>
        <dbReference type="ARBA" id="ARBA00004604"/>
    </source>
</evidence>
<sequence length="700" mass="79607">MSDPRFARLKTDPRFRRPKKRQNKVVVDERFKSVLKQEKKKDSSAKGRVDKYGRKLSTTHGEDNLKRFYRLEEDEDEEEALKRPDYARGEVLMESSDEEDDKQEDESESDTGGIVRLGYDSDAPDEDEDPLAEIDLDEGNFADLDAQAAAYAKEQTGESDEEQEEHRTRRLAVVNLDWDHVRAAHLYKIFSSLVSPTAPLASSIPKKTHTNNAKRSLKETPQVNVVRGKVLSVVVYPSDFGKERMAREEKEGPPVEIFKKKKNSEEITEKSLYELGGEDEVDDGALRKYQLERLRYYYAIVTCDTAGAASHIYDELQGTELERSANMFDLSFVPDDMTFDNEPRDKATEIEGTSTKGIDFVTDALRHSKVKLTWDEDDAERNKVTRRNLTRQEIEDGDFRAYIASSSGSESEGESSRPKKDKKADRDKLRALLLGGNDEAMPEGWGDENNDDVDMEITFTPGLTGKTNDEDETTLDKYQRKMREKRKKRKEEMKDKVASKGKEREVEDDFFEGGSEEVDASDDDRRRAVSKGKKRKGSEKQTAEVSGRGQEATTEELALLVSSNNPDAEPKHFDFKAVLKAEKGGKRKKKGKMDKQKEDETQEDFVLDVQDERFKVLHEDHQFAIDPSNPHFKKTKGMSALLDERRKRTQKRATEPESSKTALSATTNGPGNPTLQKLVESVKRKSAEAPTQGQGKRRKL</sequence>
<evidence type="ECO:0000256" key="2">
    <source>
        <dbReference type="ARBA" id="ARBA00009087"/>
    </source>
</evidence>
<feature type="compositionally biased region" description="Basic and acidic residues" evidence="5">
    <location>
        <begin position="490"/>
        <end position="505"/>
    </location>
</feature>
<feature type="region of interest" description="Disordered" evidence="5">
    <location>
        <begin position="1"/>
        <end position="134"/>
    </location>
</feature>
<evidence type="ECO:0000259" key="7">
    <source>
        <dbReference type="Pfam" id="PF25121"/>
    </source>
</evidence>
<dbReference type="PANTHER" id="PTHR12202">
    <property type="entry name" value="ESF1 HOMOLOG"/>
    <property type="match status" value="1"/>
</dbReference>
<dbReference type="AlphaFoldDB" id="A0A4Q2DII5"/>
<dbReference type="Proteomes" id="UP000290288">
    <property type="component" value="Unassembled WGS sequence"/>
</dbReference>
<dbReference type="PANTHER" id="PTHR12202:SF0">
    <property type="entry name" value="ESF1 HOMOLOG"/>
    <property type="match status" value="1"/>
</dbReference>
<proteinExistence type="inferred from homology"/>
<evidence type="ECO:0000259" key="6">
    <source>
        <dbReference type="Pfam" id="PF08159"/>
    </source>
</evidence>
<dbReference type="InterPro" id="IPR012580">
    <property type="entry name" value="NUC153"/>
</dbReference>
<feature type="compositionally biased region" description="Basic and acidic residues" evidence="5">
    <location>
        <begin position="1"/>
        <end position="15"/>
    </location>
</feature>
<dbReference type="GO" id="GO:0006364">
    <property type="term" value="P:rRNA processing"/>
    <property type="evidence" value="ECO:0007669"/>
    <property type="project" value="InterPro"/>
</dbReference>
<evidence type="ECO:0000313" key="8">
    <source>
        <dbReference type="EMBL" id="RXW18926.1"/>
    </source>
</evidence>
<feature type="compositionally biased region" description="Basic and acidic residues" evidence="5">
    <location>
        <begin position="568"/>
        <end position="584"/>
    </location>
</feature>
<comment type="subcellular location">
    <subcellularLocation>
        <location evidence="1">Nucleus</location>
        <location evidence="1">Nucleolus</location>
    </subcellularLocation>
</comment>
<feature type="compositionally biased region" description="Basic and acidic residues" evidence="5">
    <location>
        <begin position="642"/>
        <end position="658"/>
    </location>
</feature>
<feature type="compositionally biased region" description="Basic and acidic residues" evidence="5">
    <location>
        <begin position="26"/>
        <end position="53"/>
    </location>
</feature>
<keyword evidence="3" id="KW-0175">Coiled coil</keyword>
<dbReference type="EMBL" id="SDEE01000232">
    <property type="protein sequence ID" value="RXW18926.1"/>
    <property type="molecule type" value="Genomic_DNA"/>
</dbReference>
<dbReference type="InterPro" id="IPR056750">
    <property type="entry name" value="RRM_ESF1"/>
</dbReference>
<keyword evidence="4" id="KW-0539">Nucleus</keyword>
<feature type="compositionally biased region" description="Acidic residues" evidence="5">
    <location>
        <begin position="445"/>
        <end position="455"/>
    </location>
</feature>
<feature type="compositionally biased region" description="Acidic residues" evidence="5">
    <location>
        <begin position="122"/>
        <end position="134"/>
    </location>
</feature>
<keyword evidence="9" id="KW-1185">Reference proteome</keyword>
<feature type="compositionally biased region" description="Acidic residues" evidence="5">
    <location>
        <begin position="95"/>
        <end position="109"/>
    </location>
</feature>
<feature type="domain" description="ESF1 RRM" evidence="7">
    <location>
        <begin position="168"/>
        <end position="348"/>
    </location>
</feature>
<protein>
    <submittedName>
        <fullName evidence="8">Uncharacterized protein</fullName>
    </submittedName>
</protein>
<dbReference type="InterPro" id="IPR039754">
    <property type="entry name" value="Esf1"/>
</dbReference>
<feature type="compositionally biased region" description="Acidic residues" evidence="5">
    <location>
        <begin position="506"/>
        <end position="522"/>
    </location>
</feature>
<feature type="compositionally biased region" description="Basic residues" evidence="5">
    <location>
        <begin position="528"/>
        <end position="537"/>
    </location>
</feature>
<feature type="compositionally biased region" description="Polar residues" evidence="5">
    <location>
        <begin position="659"/>
        <end position="675"/>
    </location>
</feature>
<dbReference type="OrthoDB" id="431825at2759"/>
<dbReference type="Pfam" id="PF25121">
    <property type="entry name" value="RRM_ESF1"/>
    <property type="match status" value="1"/>
</dbReference>
<dbReference type="GO" id="GO:0005730">
    <property type="term" value="C:nucleolus"/>
    <property type="evidence" value="ECO:0007669"/>
    <property type="project" value="UniProtKB-SubCell"/>
</dbReference>
<evidence type="ECO:0000256" key="3">
    <source>
        <dbReference type="ARBA" id="ARBA00023054"/>
    </source>
</evidence>
<comment type="caution">
    <text evidence="8">The sequence shown here is derived from an EMBL/GenBank/DDBJ whole genome shotgun (WGS) entry which is preliminary data.</text>
</comment>
<feature type="domain" description="NUC153" evidence="6">
    <location>
        <begin position="611"/>
        <end position="638"/>
    </location>
</feature>
<name>A0A4Q2DII5_9AGAR</name>
<dbReference type="GO" id="GO:0003723">
    <property type="term" value="F:RNA binding"/>
    <property type="evidence" value="ECO:0007669"/>
    <property type="project" value="TreeGrafter"/>
</dbReference>
<evidence type="ECO:0000256" key="4">
    <source>
        <dbReference type="ARBA" id="ARBA00023242"/>
    </source>
</evidence>
<organism evidence="8 9">
    <name type="scientific">Candolleomyces aberdarensis</name>
    <dbReference type="NCBI Taxonomy" id="2316362"/>
    <lineage>
        <taxon>Eukaryota</taxon>
        <taxon>Fungi</taxon>
        <taxon>Dikarya</taxon>
        <taxon>Basidiomycota</taxon>
        <taxon>Agaricomycotina</taxon>
        <taxon>Agaricomycetes</taxon>
        <taxon>Agaricomycetidae</taxon>
        <taxon>Agaricales</taxon>
        <taxon>Agaricineae</taxon>
        <taxon>Psathyrellaceae</taxon>
        <taxon>Candolleomyces</taxon>
    </lineage>
</organism>
<feature type="region of interest" description="Disordered" evidence="5">
    <location>
        <begin position="398"/>
        <end position="604"/>
    </location>
</feature>
<accession>A0A4Q2DII5</accession>
<feature type="region of interest" description="Disordered" evidence="5">
    <location>
        <begin position="622"/>
        <end position="700"/>
    </location>
</feature>